<feature type="non-terminal residue" evidence="3">
    <location>
        <position position="1"/>
    </location>
</feature>
<dbReference type="Proteomes" id="UP000812440">
    <property type="component" value="Chromosome 7"/>
</dbReference>
<sequence>IAYKTFPWLVDDTSKILLLILRLSQKRYPAMFYHYLVMLALLAYGWTHPPFPGDKGKRPSLDNRAISPAINDSSIHHPEPHMISSQGIRPFDPPGEEKHHPGPFPTGVPPHNENHNHTDSGERSLPPRPTKSFGTKNNHRGDKNKGSHERH</sequence>
<accession>A0A8T2IUH9</accession>
<feature type="region of interest" description="Disordered" evidence="1">
    <location>
        <begin position="52"/>
        <end position="151"/>
    </location>
</feature>
<dbReference type="EMBL" id="JAACNH010000008">
    <property type="protein sequence ID" value="KAG8433816.1"/>
    <property type="molecule type" value="Genomic_DNA"/>
</dbReference>
<keyword evidence="4" id="KW-1185">Reference proteome</keyword>
<dbReference type="AlphaFoldDB" id="A0A8T2IUH9"/>
<feature type="transmembrane region" description="Helical" evidence="2">
    <location>
        <begin position="30"/>
        <end position="47"/>
    </location>
</feature>
<keyword evidence="2" id="KW-0812">Transmembrane</keyword>
<evidence type="ECO:0000313" key="4">
    <source>
        <dbReference type="Proteomes" id="UP000812440"/>
    </source>
</evidence>
<feature type="compositionally biased region" description="Basic and acidic residues" evidence="1">
    <location>
        <begin position="139"/>
        <end position="151"/>
    </location>
</feature>
<proteinExistence type="predicted"/>
<gene>
    <name evidence="3" type="ORF">GDO86_012258</name>
</gene>
<evidence type="ECO:0000313" key="3">
    <source>
        <dbReference type="EMBL" id="KAG8433816.1"/>
    </source>
</evidence>
<name>A0A8T2IUH9_9PIPI</name>
<reference evidence="3" key="1">
    <citation type="thesis" date="2020" institute="ProQuest LLC" country="789 East Eisenhower Parkway, Ann Arbor, MI, USA">
        <title>Comparative Genomics and Chromosome Evolution.</title>
        <authorList>
            <person name="Mudd A.B."/>
        </authorList>
    </citation>
    <scope>NUCLEOTIDE SEQUENCE</scope>
    <source>
        <strain evidence="3">Female2</strain>
        <tissue evidence="3">Blood</tissue>
    </source>
</reference>
<evidence type="ECO:0000256" key="2">
    <source>
        <dbReference type="SAM" id="Phobius"/>
    </source>
</evidence>
<protein>
    <submittedName>
        <fullName evidence="3">Uncharacterized protein</fullName>
    </submittedName>
</protein>
<feature type="compositionally biased region" description="Basic and acidic residues" evidence="1">
    <location>
        <begin position="112"/>
        <end position="122"/>
    </location>
</feature>
<evidence type="ECO:0000256" key="1">
    <source>
        <dbReference type="SAM" id="MobiDB-lite"/>
    </source>
</evidence>
<keyword evidence="2" id="KW-0472">Membrane</keyword>
<comment type="caution">
    <text evidence="3">The sequence shown here is derived from an EMBL/GenBank/DDBJ whole genome shotgun (WGS) entry which is preliminary data.</text>
</comment>
<organism evidence="3 4">
    <name type="scientific">Hymenochirus boettgeri</name>
    <name type="common">Congo dwarf clawed frog</name>
    <dbReference type="NCBI Taxonomy" id="247094"/>
    <lineage>
        <taxon>Eukaryota</taxon>
        <taxon>Metazoa</taxon>
        <taxon>Chordata</taxon>
        <taxon>Craniata</taxon>
        <taxon>Vertebrata</taxon>
        <taxon>Euteleostomi</taxon>
        <taxon>Amphibia</taxon>
        <taxon>Batrachia</taxon>
        <taxon>Anura</taxon>
        <taxon>Pipoidea</taxon>
        <taxon>Pipidae</taxon>
        <taxon>Pipinae</taxon>
        <taxon>Hymenochirus</taxon>
    </lineage>
</organism>
<keyword evidence="2" id="KW-1133">Transmembrane helix</keyword>